<dbReference type="InterPro" id="IPR009091">
    <property type="entry name" value="RCC1/BLIP-II"/>
</dbReference>
<dbReference type="Gene3D" id="2.130.10.30">
    <property type="entry name" value="Regulator of chromosome condensation 1/beta-lactamase-inhibitor protein II"/>
    <property type="match status" value="2"/>
</dbReference>
<evidence type="ECO:0000313" key="6">
    <source>
        <dbReference type="Proteomes" id="UP000433575"/>
    </source>
</evidence>
<evidence type="ECO:0000256" key="2">
    <source>
        <dbReference type="SAM" id="Phobius"/>
    </source>
</evidence>
<sequence length="699" mass="74122">MNKLPEKLTQLRKYNGLSQQAAAEKAEVSVLDYMAWENGGAIPDLDHLILLADAFHISLDEMIRNEVPVLPEKDVHETLDIPFMKKTEEEYPTSEISMKEPIQPQPDLGQTRVIPAVKDLEKTKPLRAVKEPELQVHSAAGAGANRPQPQAMKSKKNNQTKLIGAAAGLGLVVLLLILVFNSLGGGKKEEVTNIMTAENRIAAGSEFTLVLNTDGTVKGQGSNDEGQINVGSWANITSIKAGAQHSVGLKKNGTVVAAGSSRQKQTEVAEWSGITAIAAGDHHTLGLKKDGTVVCTGDNSNKQCEVSEWKDVAKIAAGANISVGITQEGKVLIAGSQADVSTLSDVLNVVISGDTLLILTKNGSLDCIEGKTGVCPAKTPSKITMAAASAEHLLMLSSDGTVSAEGDKEYGRLEVGEWKDVIAVAAGKNHSVGLLKNGSLVAAGDNSRGQSEMSGVSEEEKQLEAVKNIKITQDGDQIKISWDKVTDADYYEVSATLKKEYSAKVDGTSVSLNGNLFEDGKQVTFSIVANSRENNVKPSEPATQIFNYFAPTATPSVTLASVANVKISQDANNVRISWDAVENADYYEVSVTNQSGYHEKVSGTSVTLPNSSFEDGKQVTITIVAGSNSTLYENSVESVTNYNYIAPTPVPTPELTPVPTPELTPEPTPSETTEPSTTPAGEGEGGDSQPESEGNHGNE</sequence>
<evidence type="ECO:0000256" key="1">
    <source>
        <dbReference type="SAM" id="MobiDB-lite"/>
    </source>
</evidence>
<feature type="transmembrane region" description="Helical" evidence="2">
    <location>
        <begin position="162"/>
        <end position="183"/>
    </location>
</feature>
<evidence type="ECO:0000313" key="5">
    <source>
        <dbReference type="EMBL" id="MSC32876.1"/>
    </source>
</evidence>
<dbReference type="Pfam" id="PF13540">
    <property type="entry name" value="RCC1_2"/>
    <property type="match status" value="4"/>
</dbReference>
<dbReference type="InterPro" id="IPR013783">
    <property type="entry name" value="Ig-like_fold"/>
</dbReference>
<protein>
    <submittedName>
        <fullName evidence="4">Helix-turn-helix domain-containing protein</fullName>
    </submittedName>
</protein>
<organism evidence="4 6">
    <name type="scientific">Holdemania massiliensis</name>
    <dbReference type="NCBI Taxonomy" id="1468449"/>
    <lineage>
        <taxon>Bacteria</taxon>
        <taxon>Bacillati</taxon>
        <taxon>Bacillota</taxon>
        <taxon>Erysipelotrichia</taxon>
        <taxon>Erysipelotrichales</taxon>
        <taxon>Erysipelotrichaceae</taxon>
        <taxon>Holdemania</taxon>
    </lineage>
</organism>
<keyword evidence="7" id="KW-1185">Reference proteome</keyword>
<keyword evidence="2" id="KW-0812">Transmembrane</keyword>
<dbReference type="EMBL" id="WKPI01000009">
    <property type="protein sequence ID" value="MSC32876.1"/>
    <property type="molecule type" value="Genomic_DNA"/>
</dbReference>
<dbReference type="SUPFAM" id="SSF50985">
    <property type="entry name" value="RCC1/BLIP-II"/>
    <property type="match status" value="1"/>
</dbReference>
<keyword evidence="2" id="KW-1133">Transmembrane helix</keyword>
<dbReference type="PROSITE" id="PS50943">
    <property type="entry name" value="HTH_CROC1"/>
    <property type="match status" value="1"/>
</dbReference>
<feature type="region of interest" description="Disordered" evidence="1">
    <location>
        <begin position="648"/>
        <end position="699"/>
    </location>
</feature>
<gene>
    <name evidence="5" type="ORF">GKD88_07060</name>
    <name evidence="4" type="ORF">GKE08_07265</name>
</gene>
<dbReference type="Gene3D" id="2.60.40.10">
    <property type="entry name" value="Immunoglobulins"/>
    <property type="match status" value="1"/>
</dbReference>
<dbReference type="Pfam" id="PF01381">
    <property type="entry name" value="HTH_3"/>
    <property type="match status" value="1"/>
</dbReference>
<accession>A0A6N7S616</accession>
<name>A0A6N7S616_9FIRM</name>
<dbReference type="PROSITE" id="PS00626">
    <property type="entry name" value="RCC1_2"/>
    <property type="match status" value="2"/>
</dbReference>
<dbReference type="Proteomes" id="UP000480929">
    <property type="component" value="Unassembled WGS sequence"/>
</dbReference>
<dbReference type="Proteomes" id="UP000433575">
    <property type="component" value="Unassembled WGS sequence"/>
</dbReference>
<dbReference type="EMBL" id="WKPJ01000008">
    <property type="protein sequence ID" value="MSA89122.1"/>
    <property type="molecule type" value="Genomic_DNA"/>
</dbReference>
<dbReference type="CDD" id="cd00093">
    <property type="entry name" value="HTH_XRE"/>
    <property type="match status" value="1"/>
</dbReference>
<dbReference type="InterPro" id="IPR010982">
    <property type="entry name" value="Lambda_DNA-bd_dom_sf"/>
</dbReference>
<dbReference type="GO" id="GO:0005737">
    <property type="term" value="C:cytoplasm"/>
    <property type="evidence" value="ECO:0007669"/>
    <property type="project" value="TreeGrafter"/>
</dbReference>
<dbReference type="InterPro" id="IPR000408">
    <property type="entry name" value="Reg_chr_condens"/>
</dbReference>
<dbReference type="AlphaFoldDB" id="A0A6N7S616"/>
<feature type="domain" description="HTH cro/C1-type" evidence="3">
    <location>
        <begin position="8"/>
        <end position="62"/>
    </location>
</feature>
<keyword evidence="2" id="KW-0472">Membrane</keyword>
<dbReference type="PANTHER" id="PTHR45982">
    <property type="entry name" value="REGULATOR OF CHROMOSOME CONDENSATION"/>
    <property type="match status" value="1"/>
</dbReference>
<dbReference type="SMART" id="SM00530">
    <property type="entry name" value="HTH_XRE"/>
    <property type="match status" value="1"/>
</dbReference>
<dbReference type="OrthoDB" id="9796385at2"/>
<dbReference type="GO" id="GO:0003677">
    <property type="term" value="F:DNA binding"/>
    <property type="evidence" value="ECO:0007669"/>
    <property type="project" value="InterPro"/>
</dbReference>
<dbReference type="SUPFAM" id="SSF47413">
    <property type="entry name" value="lambda repressor-like DNA-binding domains"/>
    <property type="match status" value="1"/>
</dbReference>
<dbReference type="InterPro" id="IPR051553">
    <property type="entry name" value="Ran_GTPase-activating"/>
</dbReference>
<dbReference type="RefSeq" id="WP_154238482.1">
    <property type="nucleotide sequence ID" value="NZ_CALJPI010000252.1"/>
</dbReference>
<comment type="caution">
    <text evidence="4">The sequence shown here is derived from an EMBL/GenBank/DDBJ whole genome shotgun (WGS) entry which is preliminary data.</text>
</comment>
<dbReference type="Gene3D" id="1.10.260.40">
    <property type="entry name" value="lambda repressor-like DNA-binding domains"/>
    <property type="match status" value="1"/>
</dbReference>
<proteinExistence type="predicted"/>
<dbReference type="GO" id="GO:0005085">
    <property type="term" value="F:guanyl-nucleotide exchange factor activity"/>
    <property type="evidence" value="ECO:0007669"/>
    <property type="project" value="TreeGrafter"/>
</dbReference>
<evidence type="ECO:0000313" key="4">
    <source>
        <dbReference type="EMBL" id="MSA89122.1"/>
    </source>
</evidence>
<dbReference type="InterPro" id="IPR001387">
    <property type="entry name" value="Cro/C1-type_HTH"/>
</dbReference>
<feature type="compositionally biased region" description="Pro residues" evidence="1">
    <location>
        <begin position="648"/>
        <end position="668"/>
    </location>
</feature>
<dbReference type="PANTHER" id="PTHR45982:SF1">
    <property type="entry name" value="REGULATOR OF CHROMOSOME CONDENSATION"/>
    <property type="match status" value="1"/>
</dbReference>
<evidence type="ECO:0000259" key="3">
    <source>
        <dbReference type="PROSITE" id="PS50943"/>
    </source>
</evidence>
<feature type="compositionally biased region" description="Low complexity" evidence="1">
    <location>
        <begin position="669"/>
        <end position="679"/>
    </location>
</feature>
<evidence type="ECO:0000313" key="7">
    <source>
        <dbReference type="Proteomes" id="UP000480929"/>
    </source>
</evidence>
<reference evidence="6 7" key="1">
    <citation type="journal article" date="2019" name="Nat. Med.">
        <title>A library of human gut bacterial isolates paired with longitudinal multiomics data enables mechanistic microbiome research.</title>
        <authorList>
            <person name="Poyet M."/>
            <person name="Groussin M."/>
            <person name="Gibbons S.M."/>
            <person name="Avila-Pacheco J."/>
            <person name="Jiang X."/>
            <person name="Kearney S.M."/>
            <person name="Perrotta A.R."/>
            <person name="Berdy B."/>
            <person name="Zhao S."/>
            <person name="Lieberman T.D."/>
            <person name="Swanson P.K."/>
            <person name="Smith M."/>
            <person name="Roesemann S."/>
            <person name="Alexander J.E."/>
            <person name="Rich S.A."/>
            <person name="Livny J."/>
            <person name="Vlamakis H."/>
            <person name="Clish C."/>
            <person name="Bullock K."/>
            <person name="Deik A."/>
            <person name="Scott J."/>
            <person name="Pierce K.A."/>
            <person name="Xavier R.J."/>
            <person name="Alm E.J."/>
        </authorList>
    </citation>
    <scope>NUCLEOTIDE SEQUENCE [LARGE SCALE GENOMIC DNA]</scope>
    <source>
        <strain evidence="4 6">BIOML-A4</strain>
        <strain evidence="5 7">BIOML-A5</strain>
    </source>
</reference>